<organism evidence="8 9">
    <name type="scientific">Lasallia pustulata</name>
    <dbReference type="NCBI Taxonomy" id="136370"/>
    <lineage>
        <taxon>Eukaryota</taxon>
        <taxon>Fungi</taxon>
        <taxon>Dikarya</taxon>
        <taxon>Ascomycota</taxon>
        <taxon>Pezizomycotina</taxon>
        <taxon>Lecanoromycetes</taxon>
        <taxon>OSLEUM clade</taxon>
        <taxon>Umbilicariomycetidae</taxon>
        <taxon>Umbilicariales</taxon>
        <taxon>Umbilicariaceae</taxon>
        <taxon>Lasallia</taxon>
    </lineage>
</organism>
<dbReference type="PANTHER" id="PTHR19370">
    <property type="entry name" value="NADH-CYTOCHROME B5 REDUCTASE"/>
    <property type="match status" value="1"/>
</dbReference>
<dbReference type="Gene3D" id="2.40.30.10">
    <property type="entry name" value="Translation factors"/>
    <property type="match status" value="1"/>
</dbReference>
<keyword evidence="4 6" id="KW-0274">FAD</keyword>
<feature type="binding site" evidence="6">
    <location>
        <position position="204"/>
    </location>
    <ligand>
        <name>FAD</name>
        <dbReference type="ChEBI" id="CHEBI:57692"/>
    </ligand>
</feature>
<evidence type="ECO:0000256" key="4">
    <source>
        <dbReference type="ARBA" id="ARBA00022827"/>
    </source>
</evidence>
<dbReference type="Gene3D" id="3.40.50.80">
    <property type="entry name" value="Nucleotide-binding domain of ferredoxin-NADP reductase (FNR) module"/>
    <property type="match status" value="1"/>
</dbReference>
<dbReference type="InterPro" id="IPR001834">
    <property type="entry name" value="CBR-like"/>
</dbReference>
<dbReference type="InterPro" id="IPR039261">
    <property type="entry name" value="FNR_nucleotide-bd"/>
</dbReference>
<evidence type="ECO:0000256" key="1">
    <source>
        <dbReference type="ARBA" id="ARBA00001974"/>
    </source>
</evidence>
<evidence type="ECO:0000256" key="2">
    <source>
        <dbReference type="ARBA" id="ARBA00006105"/>
    </source>
</evidence>
<accession>A0A1W5D4U3</accession>
<dbReference type="PROSITE" id="PS51384">
    <property type="entry name" value="FAD_FR"/>
    <property type="match status" value="1"/>
</dbReference>
<evidence type="ECO:0000313" key="8">
    <source>
        <dbReference type="EMBL" id="SLM38137.1"/>
    </source>
</evidence>
<dbReference type="PRINTS" id="PR00406">
    <property type="entry name" value="CYTB5RDTASE"/>
</dbReference>
<sequence>MKDRSNENESYSRIHRHPSSMLPRHFTWMLERYLGLGSIARPSQPVPVIGTFTTSIPAFKNQARLLSTVNTSGSRQRRWPWYLLTFVSGFGSAAAYKFFTEPVPDPPLNPQTFSPYTLVSKGQISSTASIFTLRPSHSVALKDGAEIYNQAWKSGIWSVEVKQPQLQIARAYTPLPPSDLLPKRVEDDGIGLRFFIRRDPKGEVSGYLHKLPEGATIDLRGPHLEYKIPNNVGEILFLAGGTGIAPALQAAHTLLSHRSCLPTGSPKIRILWANRRRDDCKGGMSYQNSAASGASKPLGLWPGHVQPKATPPQNESLEYAGGTPPAPLVKELMALQKEYPSNIRVEYFVNEESTYIGKVRLDQCINDKSSWTCPSGREPGVPGEANTGRKLILVSGPDGFVEYLAGQKVWDNGKEGQGRIGGLLSMLDLKGWEVWKL</sequence>
<dbReference type="CDD" id="cd06183">
    <property type="entry name" value="cyt_b5_reduct_like"/>
    <property type="match status" value="1"/>
</dbReference>
<evidence type="ECO:0000256" key="3">
    <source>
        <dbReference type="ARBA" id="ARBA00022630"/>
    </source>
</evidence>
<dbReference type="SUPFAM" id="SSF52343">
    <property type="entry name" value="Ferredoxin reductase-like, C-terminal NADP-linked domain"/>
    <property type="match status" value="1"/>
</dbReference>
<dbReference type="PANTHER" id="PTHR19370:SF189">
    <property type="entry name" value="CYTOCHROME C MITOCHONDRIAL IMPORT FACTOR CYC2"/>
    <property type="match status" value="1"/>
</dbReference>
<feature type="binding site" evidence="6">
    <location>
        <position position="172"/>
    </location>
    <ligand>
        <name>FAD</name>
        <dbReference type="ChEBI" id="CHEBI:57692"/>
    </ligand>
</feature>
<evidence type="ECO:0000259" key="7">
    <source>
        <dbReference type="PROSITE" id="PS51384"/>
    </source>
</evidence>
<dbReference type="AlphaFoldDB" id="A0A1W5D4U3"/>
<feature type="domain" description="FAD-binding FR-type" evidence="7">
    <location>
        <begin position="111"/>
        <end position="229"/>
    </location>
</feature>
<dbReference type="InterPro" id="IPR017927">
    <property type="entry name" value="FAD-bd_FR_type"/>
</dbReference>
<reference evidence="9" key="1">
    <citation type="submission" date="2017-03" db="EMBL/GenBank/DDBJ databases">
        <authorList>
            <person name="Sharma R."/>
            <person name="Thines M."/>
        </authorList>
    </citation>
    <scope>NUCLEOTIDE SEQUENCE [LARGE SCALE GENOMIC DNA]</scope>
</reference>
<feature type="binding site" evidence="6">
    <location>
        <position position="205"/>
    </location>
    <ligand>
        <name>FAD</name>
        <dbReference type="ChEBI" id="CHEBI:57692"/>
    </ligand>
</feature>
<comment type="cofactor">
    <cofactor evidence="1 6">
        <name>FAD</name>
        <dbReference type="ChEBI" id="CHEBI:57692"/>
    </cofactor>
</comment>
<keyword evidence="9" id="KW-1185">Reference proteome</keyword>
<dbReference type="Proteomes" id="UP000192927">
    <property type="component" value="Unassembled WGS sequence"/>
</dbReference>
<comment type="similarity">
    <text evidence="2">Belongs to the flavoprotein pyridine nucleotide cytochrome reductase family.</text>
</comment>
<dbReference type="EMBL" id="FWEW01002274">
    <property type="protein sequence ID" value="SLM38137.1"/>
    <property type="molecule type" value="Genomic_DNA"/>
</dbReference>
<evidence type="ECO:0000313" key="9">
    <source>
        <dbReference type="Proteomes" id="UP000192927"/>
    </source>
</evidence>
<evidence type="ECO:0000256" key="5">
    <source>
        <dbReference type="ARBA" id="ARBA00023002"/>
    </source>
</evidence>
<protein>
    <submittedName>
        <fullName evidence="8">Riboflavin synthase-like beta-barrel</fullName>
    </submittedName>
</protein>
<dbReference type="GO" id="GO:0005739">
    <property type="term" value="C:mitochondrion"/>
    <property type="evidence" value="ECO:0007669"/>
    <property type="project" value="TreeGrafter"/>
</dbReference>
<dbReference type="InterPro" id="IPR017938">
    <property type="entry name" value="Riboflavin_synthase-like_b-brl"/>
</dbReference>
<dbReference type="GO" id="GO:0016491">
    <property type="term" value="F:oxidoreductase activity"/>
    <property type="evidence" value="ECO:0007669"/>
    <property type="project" value="UniProtKB-KW"/>
</dbReference>
<feature type="binding site" evidence="6">
    <location>
        <position position="170"/>
    </location>
    <ligand>
        <name>FAD</name>
        <dbReference type="ChEBI" id="CHEBI:57692"/>
    </ligand>
</feature>
<proteinExistence type="inferred from homology"/>
<evidence type="ECO:0000256" key="6">
    <source>
        <dbReference type="PIRSR" id="PIRSR601834-1"/>
    </source>
</evidence>
<keyword evidence="3 6" id="KW-0285">Flavoprotein</keyword>
<name>A0A1W5D4U3_9LECA</name>
<keyword evidence="5" id="KW-0560">Oxidoreductase</keyword>
<dbReference type="SUPFAM" id="SSF63380">
    <property type="entry name" value="Riboflavin synthase domain-like"/>
    <property type="match status" value="1"/>
</dbReference>